<dbReference type="PANTHER" id="PTHR44360:SF1">
    <property type="entry name" value="DNAJ HOMOLOG SUBFAMILY B MEMBER 9"/>
    <property type="match status" value="1"/>
</dbReference>
<name>A0A6U9XP07_9STRA</name>
<gene>
    <name evidence="4" type="ORF">PAUS00366_LOCUS7298</name>
    <name evidence="5" type="ORF">PAUS00366_LOCUS7301</name>
</gene>
<evidence type="ECO:0000256" key="2">
    <source>
        <dbReference type="SAM" id="MobiDB-lite"/>
    </source>
</evidence>
<keyword evidence="1" id="KW-0143">Chaperone</keyword>
<feature type="compositionally biased region" description="Low complexity" evidence="2">
    <location>
        <begin position="106"/>
        <end position="115"/>
    </location>
</feature>
<feature type="region of interest" description="Disordered" evidence="2">
    <location>
        <begin position="77"/>
        <end position="115"/>
    </location>
</feature>
<protein>
    <recommendedName>
        <fullName evidence="3">J domain-containing protein</fullName>
    </recommendedName>
</protein>
<dbReference type="CDD" id="cd06257">
    <property type="entry name" value="DnaJ"/>
    <property type="match status" value="1"/>
</dbReference>
<dbReference type="Pfam" id="PF00226">
    <property type="entry name" value="DnaJ"/>
    <property type="match status" value="1"/>
</dbReference>
<feature type="domain" description="J" evidence="3">
    <location>
        <begin position="194"/>
        <end position="247"/>
    </location>
</feature>
<dbReference type="GO" id="GO:0051087">
    <property type="term" value="F:protein-folding chaperone binding"/>
    <property type="evidence" value="ECO:0007669"/>
    <property type="project" value="TreeGrafter"/>
</dbReference>
<dbReference type="EMBL" id="HBIX01009616">
    <property type="protein sequence ID" value="CAE0714549.1"/>
    <property type="molecule type" value="Transcribed_RNA"/>
</dbReference>
<dbReference type="SMART" id="SM00271">
    <property type="entry name" value="DnaJ"/>
    <property type="match status" value="1"/>
</dbReference>
<organism evidence="5">
    <name type="scientific">Pseudo-nitzschia australis</name>
    <dbReference type="NCBI Taxonomy" id="44445"/>
    <lineage>
        <taxon>Eukaryota</taxon>
        <taxon>Sar</taxon>
        <taxon>Stramenopiles</taxon>
        <taxon>Ochrophyta</taxon>
        <taxon>Bacillariophyta</taxon>
        <taxon>Bacillariophyceae</taxon>
        <taxon>Bacillariophycidae</taxon>
        <taxon>Bacillariales</taxon>
        <taxon>Bacillariaceae</taxon>
        <taxon>Pseudo-nitzschia</taxon>
    </lineage>
</organism>
<dbReference type="InterPro" id="IPR051948">
    <property type="entry name" value="Hsp70_co-chaperone_J-domain"/>
</dbReference>
<dbReference type="InterPro" id="IPR036869">
    <property type="entry name" value="J_dom_sf"/>
</dbReference>
<sequence length="512" mass="56809">MLITLLSYFGQNNRDFGSGETYDDYSDTSPTESIVRDTMSPVDTFYDGDEEEEWEKVLVPIPLSVEEGYEIVLPTSNFPATNNNNDNDKDAALSAARSSSTDAAPSTARSSSNTGSSILQRIKDWHHQLSLQRNQLGLSITKTFAELSNEDPSQMEKDFIQRAMELSMLDVALVHYHHGHRHSSNHIQQEQKLLPHNILGVAENANPAEIKSAYRKLARLHHPDKGGEPHRFEEIARAYRSMLSSGCLSTSMIEANDSVKKMRLTTAACDKELQDHRRLVNDLFQADGMDLQACVAKQLTALNMLGLAFKDAGAINRNERNEIIHNSCFYLSLATSYLWGIGALSFNNNGEANSSGSDDGNNELSSSFNTNCLDAKEEDQLLVGDTALQLKRTIEAAVVKAHPEWVLEGKVGEEVQAFSDFLVYTLDSYTQLSELAVVVFDSTSGFCDIYKGQNYDNRNLSLQSNTITLRYIPGHYQPLIPSGAFARRPALKDIINALDDLGVFYVITDGNS</sequence>
<evidence type="ECO:0000259" key="3">
    <source>
        <dbReference type="PROSITE" id="PS50076"/>
    </source>
</evidence>
<evidence type="ECO:0000256" key="1">
    <source>
        <dbReference type="ARBA" id="ARBA00023186"/>
    </source>
</evidence>
<dbReference type="Gene3D" id="1.10.287.110">
    <property type="entry name" value="DnaJ domain"/>
    <property type="match status" value="1"/>
</dbReference>
<evidence type="ECO:0000313" key="5">
    <source>
        <dbReference type="EMBL" id="CAE0714549.1"/>
    </source>
</evidence>
<dbReference type="PANTHER" id="PTHR44360">
    <property type="entry name" value="DNAJ HOMOLOG SUBFAMILY B MEMBER 9"/>
    <property type="match status" value="1"/>
</dbReference>
<proteinExistence type="predicted"/>
<dbReference type="GO" id="GO:0005783">
    <property type="term" value="C:endoplasmic reticulum"/>
    <property type="evidence" value="ECO:0007669"/>
    <property type="project" value="TreeGrafter"/>
</dbReference>
<dbReference type="GO" id="GO:0036503">
    <property type="term" value="P:ERAD pathway"/>
    <property type="evidence" value="ECO:0007669"/>
    <property type="project" value="TreeGrafter"/>
</dbReference>
<accession>A0A6U9XP07</accession>
<dbReference type="SUPFAM" id="SSF46565">
    <property type="entry name" value="Chaperone J-domain"/>
    <property type="match status" value="1"/>
</dbReference>
<dbReference type="PROSITE" id="PS50076">
    <property type="entry name" value="DNAJ_2"/>
    <property type="match status" value="1"/>
</dbReference>
<dbReference type="PRINTS" id="PR00625">
    <property type="entry name" value="JDOMAIN"/>
</dbReference>
<dbReference type="AlphaFoldDB" id="A0A6U9XP07"/>
<evidence type="ECO:0000313" key="4">
    <source>
        <dbReference type="EMBL" id="CAE0714546.1"/>
    </source>
</evidence>
<reference evidence="5" key="1">
    <citation type="submission" date="2021-01" db="EMBL/GenBank/DDBJ databases">
        <authorList>
            <person name="Corre E."/>
            <person name="Pelletier E."/>
            <person name="Niang G."/>
            <person name="Scheremetjew M."/>
            <person name="Finn R."/>
            <person name="Kale V."/>
            <person name="Holt S."/>
            <person name="Cochrane G."/>
            <person name="Meng A."/>
            <person name="Brown T."/>
            <person name="Cohen L."/>
        </authorList>
    </citation>
    <scope>NUCLEOTIDE SEQUENCE</scope>
    <source>
        <strain evidence="5">10249 10 AB</strain>
    </source>
</reference>
<dbReference type="InterPro" id="IPR001623">
    <property type="entry name" value="DnaJ_domain"/>
</dbReference>
<dbReference type="GO" id="GO:0051787">
    <property type="term" value="F:misfolded protein binding"/>
    <property type="evidence" value="ECO:0007669"/>
    <property type="project" value="TreeGrafter"/>
</dbReference>
<dbReference type="EMBL" id="HBIX01009613">
    <property type="protein sequence ID" value="CAE0714546.1"/>
    <property type="molecule type" value="Transcribed_RNA"/>
</dbReference>